<dbReference type="EMBL" id="JARKIF010000010">
    <property type="protein sequence ID" value="KAJ7628920.1"/>
    <property type="molecule type" value="Genomic_DNA"/>
</dbReference>
<evidence type="ECO:0000313" key="2">
    <source>
        <dbReference type="EMBL" id="KAJ7628920.1"/>
    </source>
</evidence>
<evidence type="ECO:0000256" key="1">
    <source>
        <dbReference type="SAM" id="Phobius"/>
    </source>
</evidence>
<reference evidence="2" key="1">
    <citation type="submission" date="2023-03" db="EMBL/GenBank/DDBJ databases">
        <title>Massive genome expansion in bonnet fungi (Mycena s.s.) driven by repeated elements and novel gene families across ecological guilds.</title>
        <authorList>
            <consortium name="Lawrence Berkeley National Laboratory"/>
            <person name="Harder C.B."/>
            <person name="Miyauchi S."/>
            <person name="Viragh M."/>
            <person name="Kuo A."/>
            <person name="Thoen E."/>
            <person name="Andreopoulos B."/>
            <person name="Lu D."/>
            <person name="Skrede I."/>
            <person name="Drula E."/>
            <person name="Henrissat B."/>
            <person name="Morin E."/>
            <person name="Kohler A."/>
            <person name="Barry K."/>
            <person name="LaButti K."/>
            <person name="Morin E."/>
            <person name="Salamov A."/>
            <person name="Lipzen A."/>
            <person name="Mereny Z."/>
            <person name="Hegedus B."/>
            <person name="Baldrian P."/>
            <person name="Stursova M."/>
            <person name="Weitz H."/>
            <person name="Taylor A."/>
            <person name="Grigoriev I.V."/>
            <person name="Nagy L.G."/>
            <person name="Martin F."/>
            <person name="Kauserud H."/>
        </authorList>
    </citation>
    <scope>NUCLEOTIDE SEQUENCE</scope>
    <source>
        <strain evidence="2">9284</strain>
    </source>
</reference>
<evidence type="ECO:0000313" key="3">
    <source>
        <dbReference type="Proteomes" id="UP001221142"/>
    </source>
</evidence>
<comment type="caution">
    <text evidence="2">The sequence shown here is derived from an EMBL/GenBank/DDBJ whole genome shotgun (WGS) entry which is preliminary data.</text>
</comment>
<dbReference type="Proteomes" id="UP001221142">
    <property type="component" value="Unassembled WGS sequence"/>
</dbReference>
<keyword evidence="1" id="KW-1133">Transmembrane helix</keyword>
<keyword evidence="1" id="KW-0812">Transmembrane</keyword>
<dbReference type="AlphaFoldDB" id="A0AAD7BRV4"/>
<dbReference type="Gene3D" id="1.10.357.140">
    <property type="entry name" value="UbiA prenyltransferase"/>
    <property type="match status" value="1"/>
</dbReference>
<keyword evidence="3" id="KW-1185">Reference proteome</keyword>
<feature type="transmembrane region" description="Helical" evidence="1">
    <location>
        <begin position="69"/>
        <end position="89"/>
    </location>
</feature>
<gene>
    <name evidence="2" type="ORF">FB45DRAFT_748815</name>
</gene>
<dbReference type="InterPro" id="IPR044878">
    <property type="entry name" value="UbiA_sf"/>
</dbReference>
<protein>
    <submittedName>
        <fullName evidence="2">Uncharacterized protein</fullName>
    </submittedName>
</protein>
<sequence length="90" mass="9994">MLRTATALCNQHPSSIQFVLGSLGRSLAYFVLYLYTFNIADQITGLDEDRINKPDRPLPSGLLSIRETYVRLCLLTAAYIAFSAAWGVLP</sequence>
<keyword evidence="1" id="KW-0472">Membrane</keyword>
<accession>A0AAD7BRV4</accession>
<name>A0AAD7BRV4_9AGAR</name>
<proteinExistence type="predicted"/>
<organism evidence="2 3">
    <name type="scientific">Roridomyces roridus</name>
    <dbReference type="NCBI Taxonomy" id="1738132"/>
    <lineage>
        <taxon>Eukaryota</taxon>
        <taxon>Fungi</taxon>
        <taxon>Dikarya</taxon>
        <taxon>Basidiomycota</taxon>
        <taxon>Agaricomycotina</taxon>
        <taxon>Agaricomycetes</taxon>
        <taxon>Agaricomycetidae</taxon>
        <taxon>Agaricales</taxon>
        <taxon>Marasmiineae</taxon>
        <taxon>Mycenaceae</taxon>
        <taxon>Roridomyces</taxon>
    </lineage>
</organism>